<proteinExistence type="predicted"/>
<organism evidence="1">
    <name type="scientific">Timema californicum</name>
    <name type="common">California timema</name>
    <name type="synonym">Walking stick</name>
    <dbReference type="NCBI Taxonomy" id="61474"/>
    <lineage>
        <taxon>Eukaryota</taxon>
        <taxon>Metazoa</taxon>
        <taxon>Ecdysozoa</taxon>
        <taxon>Arthropoda</taxon>
        <taxon>Hexapoda</taxon>
        <taxon>Insecta</taxon>
        <taxon>Pterygota</taxon>
        <taxon>Neoptera</taxon>
        <taxon>Polyneoptera</taxon>
        <taxon>Phasmatodea</taxon>
        <taxon>Timematodea</taxon>
        <taxon>Timematoidea</taxon>
        <taxon>Timematidae</taxon>
        <taxon>Timema</taxon>
    </lineage>
</organism>
<sequence>MVAARYRDTVHKNIILNPPVSEGMAHELYVYQTLVLNLREAKLRTQVDATGMDQKLVEDLNCFVVHAEKDIRRYSVNIFASTDPQTTEELHGSNKTVSMMDLDNSTPMMGSKQPRKFIYHRSKSTPEFESHNYAMDFSSGPFCQLTVEFMLYFAQRYMKTFVRVMLEEVTLAHSFPAVCERVTRVVCEAVGLGRPPRKEGTLYQPLVFQPNLGVHFLEEVFCRCVLLLGRTRRDMKARTAEDEDKASYTCGAPLLQTK</sequence>
<accession>A0A7R9JM86</accession>
<name>A0A7R9JM86_TIMCA</name>
<dbReference type="AlphaFoldDB" id="A0A7R9JM86"/>
<gene>
    <name evidence="1" type="ORF">TCMB3V08_LOCUS14525</name>
</gene>
<reference evidence="1" key="1">
    <citation type="submission" date="2020-11" db="EMBL/GenBank/DDBJ databases">
        <authorList>
            <person name="Tran Van P."/>
        </authorList>
    </citation>
    <scope>NUCLEOTIDE SEQUENCE</scope>
</reference>
<protein>
    <submittedName>
        <fullName evidence="1">(California timema) hypothetical protein</fullName>
    </submittedName>
</protein>
<evidence type="ECO:0000313" key="1">
    <source>
        <dbReference type="EMBL" id="CAD7581992.1"/>
    </source>
</evidence>
<dbReference type="EMBL" id="OE245529">
    <property type="protein sequence ID" value="CAD7581992.1"/>
    <property type="molecule type" value="Genomic_DNA"/>
</dbReference>